<dbReference type="PANTHER" id="PTHR43581">
    <property type="entry name" value="ATP/GTP PHOSPHATASE"/>
    <property type="match status" value="1"/>
</dbReference>
<reference evidence="3 4" key="1">
    <citation type="journal article" date="2017" name="Int. J. Syst. Evol. Microbiol.">
        <title>Mucilaginibacterpsychrotolerans sp. nov., isolated from peatlands.</title>
        <authorList>
            <person name="Deng Y."/>
            <person name="Shen L."/>
            <person name="Xu B."/>
            <person name="Liu Y."/>
            <person name="Gu Z."/>
            <person name="Liu H."/>
            <person name="Zhou Y."/>
        </authorList>
    </citation>
    <scope>NUCLEOTIDE SEQUENCE [LARGE SCALE GENOMIC DNA]</scope>
    <source>
        <strain evidence="3 4">NH7-4</strain>
    </source>
</reference>
<dbReference type="SUPFAM" id="SSF52540">
    <property type="entry name" value="P-loop containing nucleoside triphosphate hydrolases"/>
    <property type="match status" value="1"/>
</dbReference>
<dbReference type="EMBL" id="SOZE01000030">
    <property type="protein sequence ID" value="TFF34466.1"/>
    <property type="molecule type" value="Genomic_DNA"/>
</dbReference>
<comment type="caution">
    <text evidence="3">The sequence shown here is derived from an EMBL/GenBank/DDBJ whole genome shotgun (WGS) entry which is preliminary data.</text>
</comment>
<dbReference type="PIRSF" id="PIRSF034888">
    <property type="entry name" value="P-loop_UCP034888"/>
    <property type="match status" value="1"/>
</dbReference>
<dbReference type="AlphaFoldDB" id="A0A4Y8S6T5"/>
<dbReference type="GO" id="GO:0005524">
    <property type="term" value="F:ATP binding"/>
    <property type="evidence" value="ECO:0007669"/>
    <property type="project" value="InterPro"/>
</dbReference>
<feature type="domain" description="DUF3696" evidence="1">
    <location>
        <begin position="320"/>
        <end position="369"/>
    </location>
</feature>
<evidence type="ECO:0000259" key="1">
    <source>
        <dbReference type="Pfam" id="PF12476"/>
    </source>
</evidence>
<protein>
    <submittedName>
        <fullName evidence="3">DUF3696 domain-containing protein</fullName>
    </submittedName>
</protein>
<dbReference type="InterPro" id="IPR051396">
    <property type="entry name" value="Bact_Antivir_Def_Nuclease"/>
</dbReference>
<evidence type="ECO:0000259" key="2">
    <source>
        <dbReference type="Pfam" id="PF13304"/>
    </source>
</evidence>
<keyword evidence="4" id="KW-1185">Reference proteome</keyword>
<proteinExistence type="predicted"/>
<dbReference type="GO" id="GO:0016887">
    <property type="term" value="F:ATP hydrolysis activity"/>
    <property type="evidence" value="ECO:0007669"/>
    <property type="project" value="InterPro"/>
</dbReference>
<organism evidence="3 4">
    <name type="scientific">Mucilaginibacter psychrotolerans</name>
    <dbReference type="NCBI Taxonomy" id="1524096"/>
    <lineage>
        <taxon>Bacteria</taxon>
        <taxon>Pseudomonadati</taxon>
        <taxon>Bacteroidota</taxon>
        <taxon>Sphingobacteriia</taxon>
        <taxon>Sphingobacteriales</taxon>
        <taxon>Sphingobacteriaceae</taxon>
        <taxon>Mucilaginibacter</taxon>
    </lineage>
</organism>
<dbReference type="Gene3D" id="3.40.50.300">
    <property type="entry name" value="P-loop containing nucleotide triphosphate hydrolases"/>
    <property type="match status" value="2"/>
</dbReference>
<dbReference type="OrthoDB" id="747555at2"/>
<dbReference type="InterPro" id="IPR027417">
    <property type="entry name" value="P-loop_NTPase"/>
</dbReference>
<dbReference type="InterPro" id="IPR014592">
    <property type="entry name" value="P-loop_UCP034888"/>
</dbReference>
<evidence type="ECO:0000313" key="3">
    <source>
        <dbReference type="EMBL" id="TFF34466.1"/>
    </source>
</evidence>
<gene>
    <name evidence="3" type="ORF">E2R66_21890</name>
</gene>
<dbReference type="Proteomes" id="UP000297540">
    <property type="component" value="Unassembled WGS sequence"/>
</dbReference>
<dbReference type="PANTHER" id="PTHR43581:SF2">
    <property type="entry name" value="EXCINUCLEASE ATPASE SUBUNIT"/>
    <property type="match status" value="1"/>
</dbReference>
<evidence type="ECO:0000313" key="4">
    <source>
        <dbReference type="Proteomes" id="UP000297540"/>
    </source>
</evidence>
<name>A0A4Y8S6T5_9SPHI</name>
<feature type="domain" description="ATPase AAA-type core" evidence="2">
    <location>
        <begin position="23"/>
        <end position="306"/>
    </location>
</feature>
<sequence length="372" mass="41667">MITRVLMQNFKAFKEAEINLTALNLFTGLNGMGKSSFIQSLLLLRQSEIEGHSLLGGLRLKGNIIDIGKGKDAYCVNATEDFIKFELDIDYEKMIDVSYKYIAETDVLPSIANRILVDHRGDKMPLLTKGFKYLRAERIAPEHNYKANLSAVQRDGFIGYKGENAGLFIALNKLEPVVLDSVRHPNAKSNNLIANIDAWMNEITPGTHVISTYYNDLDIVKLSYQFETGSDVTPDFSPINVGFGFTYSLPILTTILSAKRGDLIIVENPESHLHPHGQAKMGELIAKAANDGIQLIVESHSDHLLNGIRIAVKNHEVDFEEVSIFYFERDVNSNEHVTTIDQPTLDSNGRLSHKPKGFFDEYSKQLDVLIKP</sequence>
<dbReference type="InterPro" id="IPR022532">
    <property type="entry name" value="DUF3696"/>
</dbReference>
<dbReference type="InterPro" id="IPR003959">
    <property type="entry name" value="ATPase_AAA_core"/>
</dbReference>
<dbReference type="RefSeq" id="WP_133234791.1">
    <property type="nucleotide sequence ID" value="NZ_SOZE01000030.1"/>
</dbReference>
<accession>A0A4Y8S6T5</accession>
<dbReference type="Pfam" id="PF12476">
    <property type="entry name" value="DUF3696"/>
    <property type="match status" value="1"/>
</dbReference>
<dbReference type="Pfam" id="PF13304">
    <property type="entry name" value="AAA_21"/>
    <property type="match status" value="1"/>
</dbReference>